<keyword evidence="2" id="KW-0732">Signal</keyword>
<feature type="coiled-coil region" evidence="1">
    <location>
        <begin position="157"/>
        <end position="210"/>
    </location>
</feature>
<dbReference type="Proteomes" id="UP000000739">
    <property type="component" value="Chromosome"/>
</dbReference>
<evidence type="ECO:0000313" key="3">
    <source>
        <dbReference type="EMBL" id="ACL03840.1"/>
    </source>
</evidence>
<dbReference type="AlphaFoldDB" id="B8FF23"/>
<gene>
    <name evidence="3" type="ordered locus">Dalk_2146</name>
</gene>
<evidence type="ECO:0000313" key="4">
    <source>
        <dbReference type="Proteomes" id="UP000000739"/>
    </source>
</evidence>
<sequence>MRMKLALYSILVILLTAFLTAPPVFAQAQHSIWDDFIAEPNAAHYQAIIARMQSMDEQERLRHQKPEALIGENSRGFVSSLYGLVRQGDYDACHLAFDFADFFRNNAAFVESLNDLRGEIINVNPDLFLELIHKYAIKDPRHLRLSSIVTATGDQYVDEFEKTIQENNKRIASLKTVKSGAYSEEKDLCIQLLEENNERYKKVIKKFENQAVE</sequence>
<keyword evidence="4" id="KW-1185">Reference proteome</keyword>
<protein>
    <submittedName>
        <fullName evidence="3">Uncharacterized protein</fullName>
    </submittedName>
</protein>
<organism evidence="3 4">
    <name type="scientific">Desulfatibacillum aliphaticivorans</name>
    <dbReference type="NCBI Taxonomy" id="218208"/>
    <lineage>
        <taxon>Bacteria</taxon>
        <taxon>Pseudomonadati</taxon>
        <taxon>Thermodesulfobacteriota</taxon>
        <taxon>Desulfobacteria</taxon>
        <taxon>Desulfobacterales</taxon>
        <taxon>Desulfatibacillaceae</taxon>
        <taxon>Desulfatibacillum</taxon>
    </lineage>
</organism>
<feature type="chain" id="PRO_5002872103" evidence="2">
    <location>
        <begin position="27"/>
        <end position="213"/>
    </location>
</feature>
<proteinExistence type="predicted"/>
<dbReference type="HOGENOM" id="CLU_107082_0_0_7"/>
<name>B8FF23_DESAL</name>
<dbReference type="RefSeq" id="WP_015946917.1">
    <property type="nucleotide sequence ID" value="NC_011768.1"/>
</dbReference>
<evidence type="ECO:0000256" key="2">
    <source>
        <dbReference type="SAM" id="SignalP"/>
    </source>
</evidence>
<evidence type="ECO:0000256" key="1">
    <source>
        <dbReference type="SAM" id="Coils"/>
    </source>
</evidence>
<reference evidence="3 4" key="1">
    <citation type="journal article" date="2012" name="Environ. Microbiol.">
        <title>The genome sequence of Desulfatibacillum alkenivorans AK-01: a blueprint for anaerobic alkane oxidation.</title>
        <authorList>
            <person name="Callaghan A.V."/>
            <person name="Morris B.E."/>
            <person name="Pereira I.A."/>
            <person name="McInerney M.J."/>
            <person name="Austin R.N."/>
            <person name="Groves J.T."/>
            <person name="Kukor J.J."/>
            <person name="Suflita J.M."/>
            <person name="Young L.Y."/>
            <person name="Zylstra G.J."/>
            <person name="Wawrik B."/>
        </authorList>
    </citation>
    <scope>NUCLEOTIDE SEQUENCE [LARGE SCALE GENOMIC DNA]</scope>
    <source>
        <strain evidence="3 4">AK-01</strain>
    </source>
</reference>
<feature type="signal peptide" evidence="2">
    <location>
        <begin position="1"/>
        <end position="26"/>
    </location>
</feature>
<dbReference type="KEGG" id="dal:Dalk_2146"/>
<dbReference type="EMBL" id="CP001322">
    <property type="protein sequence ID" value="ACL03840.1"/>
    <property type="molecule type" value="Genomic_DNA"/>
</dbReference>
<accession>B8FF23</accession>
<keyword evidence="1" id="KW-0175">Coiled coil</keyword>